<dbReference type="Proteomes" id="UP000539985">
    <property type="component" value="Unassembled WGS sequence"/>
</dbReference>
<dbReference type="InterPro" id="IPR014996">
    <property type="entry name" value="AcaB"/>
</dbReference>
<sequence length="236" mass="26758">MSEPIQNRFGPLRSSMELTLHTYHAVRVWHGRPAGEKKAAITGMASFVSLVNRMKHEAQLDDPYADFWLIRIQEKLASSKAELARLQEKMDPFLTQLLAARCVGDNHNVQPVTLPIFISSPFGFLAVYLLITYDDSVRRLQQAYCAALITRRDMESWINAGGRVLRSLFGLAQQYKFSGVTRADFAVNNDRARQARETFGELPLDVLEGVRRSEFAPPIIRHRGRDDARGVVEGRE</sequence>
<accession>A0A7Y7XH59</accession>
<name>A0A7Y7XH59_9PSED</name>
<dbReference type="NCBIfam" id="TIGR03761">
    <property type="entry name" value="ICE_PFL4669"/>
    <property type="match status" value="1"/>
</dbReference>
<evidence type="ECO:0000313" key="1">
    <source>
        <dbReference type="EMBL" id="NWB99596.1"/>
    </source>
</evidence>
<proteinExistence type="predicted"/>
<dbReference type="RefSeq" id="WP_177105179.1">
    <property type="nucleotide sequence ID" value="NZ_JACAQB010000024.1"/>
</dbReference>
<reference evidence="1 2" key="1">
    <citation type="submission" date="2020-04" db="EMBL/GenBank/DDBJ databases">
        <title>Molecular characterization of pseudomonads from Agaricus bisporus reveal novel blotch 2 pathogens in Western Europe.</title>
        <authorList>
            <person name="Taparia T."/>
            <person name="Krijger M."/>
            <person name="Haynes E."/>
            <person name="Elpinstone J.G."/>
            <person name="Noble R."/>
            <person name="Van Der Wolf J."/>
        </authorList>
    </citation>
    <scope>NUCLEOTIDE SEQUENCE [LARGE SCALE GENOMIC DNA]</scope>
    <source>
        <strain evidence="1 2">H7001</strain>
    </source>
</reference>
<protein>
    <submittedName>
        <fullName evidence="1">TIGR03761 family integrating conjugative element protein</fullName>
    </submittedName>
</protein>
<evidence type="ECO:0000313" key="2">
    <source>
        <dbReference type="Proteomes" id="UP000539985"/>
    </source>
</evidence>
<dbReference type="Pfam" id="PF08900">
    <property type="entry name" value="AcaB"/>
    <property type="match status" value="1"/>
</dbReference>
<organism evidence="1 2">
    <name type="scientific">Pseudomonas gingeri</name>
    <dbReference type="NCBI Taxonomy" id="117681"/>
    <lineage>
        <taxon>Bacteria</taxon>
        <taxon>Pseudomonadati</taxon>
        <taxon>Pseudomonadota</taxon>
        <taxon>Gammaproteobacteria</taxon>
        <taxon>Pseudomonadales</taxon>
        <taxon>Pseudomonadaceae</taxon>
        <taxon>Pseudomonas</taxon>
    </lineage>
</organism>
<dbReference type="AlphaFoldDB" id="A0A7Y7XH59"/>
<gene>
    <name evidence="1" type="ORF">HX882_27305</name>
</gene>
<comment type="caution">
    <text evidence="1">The sequence shown here is derived from an EMBL/GenBank/DDBJ whole genome shotgun (WGS) entry which is preliminary data.</text>
</comment>
<dbReference type="EMBL" id="JACAQB010000024">
    <property type="protein sequence ID" value="NWB99596.1"/>
    <property type="molecule type" value="Genomic_DNA"/>
</dbReference>